<dbReference type="EMBL" id="HADX01009124">
    <property type="protein sequence ID" value="SBP31356.1"/>
    <property type="molecule type" value="Transcribed_RNA"/>
</dbReference>
<feature type="non-terminal residue" evidence="1">
    <location>
        <position position="81"/>
    </location>
</feature>
<gene>
    <name evidence="1" type="primary">COL2A1</name>
</gene>
<reference evidence="1" key="2">
    <citation type="submission" date="2016-06" db="EMBL/GenBank/DDBJ databases">
        <title>The genome of a short-lived fish provides insights into sex chromosome evolution and the genetic control of aging.</title>
        <authorList>
            <person name="Reichwald K."/>
            <person name="Felder M."/>
            <person name="Petzold A."/>
            <person name="Koch P."/>
            <person name="Groth M."/>
            <person name="Platzer M."/>
        </authorList>
    </citation>
    <scope>NUCLEOTIDE SEQUENCE</scope>
    <source>
        <tissue evidence="1">Brain</tissue>
    </source>
</reference>
<organism evidence="1">
    <name type="scientific">Iconisemion striatum</name>
    <dbReference type="NCBI Taxonomy" id="60296"/>
    <lineage>
        <taxon>Eukaryota</taxon>
        <taxon>Metazoa</taxon>
        <taxon>Chordata</taxon>
        <taxon>Craniata</taxon>
        <taxon>Vertebrata</taxon>
        <taxon>Euteleostomi</taxon>
        <taxon>Actinopterygii</taxon>
        <taxon>Neopterygii</taxon>
        <taxon>Teleostei</taxon>
        <taxon>Neoteleostei</taxon>
        <taxon>Acanthomorphata</taxon>
        <taxon>Ovalentaria</taxon>
        <taxon>Atherinomorphae</taxon>
        <taxon>Cyprinodontiformes</taxon>
        <taxon>Nothobranchiidae</taxon>
        <taxon>Iconisemion</taxon>
    </lineage>
</organism>
<accession>A0A1A7YMC1</accession>
<evidence type="ECO:0000313" key="1">
    <source>
        <dbReference type="EMBL" id="SBP31356.1"/>
    </source>
</evidence>
<dbReference type="AlphaFoldDB" id="A0A1A7YMC1"/>
<sequence length="81" mass="9126">LQENLAERATLDLMGLPVETVLLESRVTVATLVLQVLQVLQVVLVLRAQWVPPANRETEESLVHKDLLDLQDLLEPEECLD</sequence>
<dbReference type="GO" id="GO:0005581">
    <property type="term" value="C:collagen trimer"/>
    <property type="evidence" value="ECO:0007669"/>
    <property type="project" value="UniProtKB-KW"/>
</dbReference>
<feature type="non-terminal residue" evidence="1">
    <location>
        <position position="1"/>
    </location>
</feature>
<name>A0A1A7YMC1_9TELE</name>
<keyword evidence="1" id="KW-0176">Collagen</keyword>
<proteinExistence type="predicted"/>
<reference evidence="1" key="1">
    <citation type="submission" date="2016-05" db="EMBL/GenBank/DDBJ databases">
        <authorList>
            <person name="Lavstsen T."/>
            <person name="Jespersen J.S."/>
        </authorList>
    </citation>
    <scope>NUCLEOTIDE SEQUENCE</scope>
    <source>
        <tissue evidence="1">Brain</tissue>
    </source>
</reference>
<protein>
    <submittedName>
        <fullName evidence="1">Collagen, type II, alpha 1</fullName>
    </submittedName>
</protein>